<organism evidence="1 2">
    <name type="scientific">Tepidiforma thermophila (strain KCTC 52669 / CGMCC 1.13589 / G233)</name>
    <dbReference type="NCBI Taxonomy" id="2761530"/>
    <lineage>
        <taxon>Bacteria</taxon>
        <taxon>Bacillati</taxon>
        <taxon>Chloroflexota</taxon>
        <taxon>Tepidiformia</taxon>
        <taxon>Tepidiformales</taxon>
        <taxon>Tepidiformaceae</taxon>
        <taxon>Tepidiforma</taxon>
    </lineage>
</organism>
<evidence type="ECO:0000313" key="2">
    <source>
        <dbReference type="Proteomes" id="UP000223071"/>
    </source>
</evidence>
<reference evidence="1 2" key="1">
    <citation type="submission" date="2017-09" db="EMBL/GenBank/DDBJ databases">
        <title>Sequencing the genomes of two abundant thermophiles in Great Basin hot springs: Thermocrinis jamiesonii and novel Chloroflexi Thermoflexus hugenholtzii.</title>
        <authorList>
            <person name="Hedlund B."/>
        </authorList>
    </citation>
    <scope>NUCLEOTIDE SEQUENCE [LARGE SCALE GENOMIC DNA]</scope>
    <source>
        <strain evidence="1 2">G233</strain>
    </source>
</reference>
<protein>
    <submittedName>
        <fullName evidence="1">Uncharacterized protein</fullName>
    </submittedName>
</protein>
<comment type="caution">
    <text evidence="1">The sequence shown here is derived from an EMBL/GenBank/DDBJ whole genome shotgun (WGS) entry which is preliminary data.</text>
</comment>
<name>A0A2A9HDY8_TEPT2</name>
<proteinExistence type="predicted"/>
<accession>A0A2A9HDY8</accession>
<gene>
    <name evidence="1" type="ORF">A9A59_1236</name>
</gene>
<dbReference type="EMBL" id="PDJQ01000001">
    <property type="protein sequence ID" value="PFG74028.1"/>
    <property type="molecule type" value="Genomic_DNA"/>
</dbReference>
<sequence>MTSVANPARAKERIQRQIEKIGRLRGSGPNPFDYDLWDDRTVEILTAIYGEGSPELRRYEEAAGKRGRLPGVRGQAENMTLNIHGPWGILARLERAERVLQELVRELDAAAG</sequence>
<dbReference type="Proteomes" id="UP000223071">
    <property type="component" value="Unassembled WGS sequence"/>
</dbReference>
<dbReference type="AlphaFoldDB" id="A0A2A9HDY8"/>
<evidence type="ECO:0000313" key="1">
    <source>
        <dbReference type="EMBL" id="PFG74028.1"/>
    </source>
</evidence>
<keyword evidence="2" id="KW-1185">Reference proteome</keyword>
<dbReference type="RefSeq" id="WP_098503447.1">
    <property type="nucleotide sequence ID" value="NZ_PDJQ01000001.1"/>
</dbReference>